<evidence type="ECO:0000313" key="2">
    <source>
        <dbReference type="EMBL" id="KAF2158177.1"/>
    </source>
</evidence>
<keyword evidence="1" id="KW-0732">Signal</keyword>
<feature type="signal peptide" evidence="1">
    <location>
        <begin position="1"/>
        <end position="26"/>
    </location>
</feature>
<evidence type="ECO:0000313" key="3">
    <source>
        <dbReference type="Proteomes" id="UP000799439"/>
    </source>
</evidence>
<evidence type="ECO:0000256" key="1">
    <source>
        <dbReference type="SAM" id="SignalP"/>
    </source>
</evidence>
<protein>
    <submittedName>
        <fullName evidence="2">Uncharacterized protein</fullName>
    </submittedName>
</protein>
<keyword evidence="3" id="KW-1185">Reference proteome</keyword>
<feature type="chain" id="PRO_5040286426" evidence="1">
    <location>
        <begin position="27"/>
        <end position="371"/>
    </location>
</feature>
<organism evidence="2 3">
    <name type="scientific">Myriangium duriaei CBS 260.36</name>
    <dbReference type="NCBI Taxonomy" id="1168546"/>
    <lineage>
        <taxon>Eukaryota</taxon>
        <taxon>Fungi</taxon>
        <taxon>Dikarya</taxon>
        <taxon>Ascomycota</taxon>
        <taxon>Pezizomycotina</taxon>
        <taxon>Dothideomycetes</taxon>
        <taxon>Dothideomycetidae</taxon>
        <taxon>Myriangiales</taxon>
        <taxon>Myriangiaceae</taxon>
        <taxon>Myriangium</taxon>
    </lineage>
</organism>
<comment type="caution">
    <text evidence="2">The sequence shown here is derived from an EMBL/GenBank/DDBJ whole genome shotgun (WGS) entry which is preliminary data.</text>
</comment>
<dbReference type="AlphaFoldDB" id="A0A9P4JDJ9"/>
<name>A0A9P4JDJ9_9PEZI</name>
<reference evidence="2" key="1">
    <citation type="journal article" date="2020" name="Stud. Mycol.">
        <title>101 Dothideomycetes genomes: a test case for predicting lifestyles and emergence of pathogens.</title>
        <authorList>
            <person name="Haridas S."/>
            <person name="Albert R."/>
            <person name="Binder M."/>
            <person name="Bloem J."/>
            <person name="Labutti K."/>
            <person name="Salamov A."/>
            <person name="Andreopoulos B."/>
            <person name="Baker S."/>
            <person name="Barry K."/>
            <person name="Bills G."/>
            <person name="Bluhm B."/>
            <person name="Cannon C."/>
            <person name="Castanera R."/>
            <person name="Culley D."/>
            <person name="Daum C."/>
            <person name="Ezra D."/>
            <person name="Gonzalez J."/>
            <person name="Henrissat B."/>
            <person name="Kuo A."/>
            <person name="Liang C."/>
            <person name="Lipzen A."/>
            <person name="Lutzoni F."/>
            <person name="Magnuson J."/>
            <person name="Mondo S."/>
            <person name="Nolan M."/>
            <person name="Ohm R."/>
            <person name="Pangilinan J."/>
            <person name="Park H.-J."/>
            <person name="Ramirez L."/>
            <person name="Alfaro M."/>
            <person name="Sun H."/>
            <person name="Tritt A."/>
            <person name="Yoshinaga Y."/>
            <person name="Zwiers L.-H."/>
            <person name="Turgeon B."/>
            <person name="Goodwin S."/>
            <person name="Spatafora J."/>
            <person name="Crous P."/>
            <person name="Grigoriev I."/>
        </authorList>
    </citation>
    <scope>NUCLEOTIDE SEQUENCE</scope>
    <source>
        <strain evidence="2">CBS 260.36</strain>
    </source>
</reference>
<dbReference type="Proteomes" id="UP000799439">
    <property type="component" value="Unassembled WGS sequence"/>
</dbReference>
<gene>
    <name evidence="2" type="ORF">K461DRAFT_318158</name>
</gene>
<sequence>MFNSGLLKQAILFLLFFTLQIEQVVATSCSQNNIATVKAQTANPDHFCKFYLSRNRKLSPLPALTVAEINNACICMGYAKPRVIAPPSGPSVQTGITSCKARDINIVKKEFFHSLAFCRFYNAWSYIGGKRPIDGLSMQATLTDFVAHLYDLEVDSSSTVVVFESDSHDRKHDNYEGDDDDNNDDPSIFTKHKHYSFYHHNPNNHNVFFHYNQYPDVFHYCNHYHDAFHYHDSFHYYYYYYLDSFHNYDHYLDSFLYYDHRRTDNNDRPQLRHNIPHYLDDRHESLPRLLHVWYLHPGLRDNRYLPIERNIDQARRIPERRRGSSGIDVCILGARESGGSESRQLQRVQGAQQHHVVVQMVARSNGDGRGV</sequence>
<accession>A0A9P4JDJ9</accession>
<dbReference type="EMBL" id="ML996081">
    <property type="protein sequence ID" value="KAF2158177.1"/>
    <property type="molecule type" value="Genomic_DNA"/>
</dbReference>
<proteinExistence type="predicted"/>